<dbReference type="PANTHER" id="PTHR30015:SF7">
    <property type="entry name" value="TYPE IV METHYL-DIRECTED RESTRICTION ENZYME ECOKMRR"/>
    <property type="match status" value="1"/>
</dbReference>
<dbReference type="InterPro" id="IPR052906">
    <property type="entry name" value="Type_IV_Methyl-Rstrct_Enzyme"/>
</dbReference>
<dbReference type="PANTHER" id="PTHR30015">
    <property type="entry name" value="MRR RESTRICTION SYSTEM PROTEIN"/>
    <property type="match status" value="1"/>
</dbReference>
<keyword evidence="4" id="KW-1185">Reference proteome</keyword>
<dbReference type="InterPro" id="IPR007560">
    <property type="entry name" value="Restrct_endonuc_IV_Mrr"/>
</dbReference>
<comment type="caution">
    <text evidence="3">The sequence shown here is derived from an EMBL/GenBank/DDBJ whole genome shotgun (WGS) entry which is preliminary data.</text>
</comment>
<dbReference type="EMBL" id="JABEPQ010000004">
    <property type="protein sequence ID" value="NNM47742.1"/>
    <property type="molecule type" value="Genomic_DNA"/>
</dbReference>
<feature type="domain" description="Restriction endonuclease type IV Mrr" evidence="2">
    <location>
        <begin position="204"/>
        <end position="314"/>
    </location>
</feature>
<keyword evidence="3" id="KW-0255">Endonuclease</keyword>
<dbReference type="InterPro" id="IPR011856">
    <property type="entry name" value="tRNA_endonuc-like_dom_sf"/>
</dbReference>
<evidence type="ECO:0000313" key="3">
    <source>
        <dbReference type="EMBL" id="NNM47742.1"/>
    </source>
</evidence>
<keyword evidence="3" id="KW-0540">Nuclease</keyword>
<dbReference type="Gene3D" id="3.40.1350.10">
    <property type="match status" value="1"/>
</dbReference>
<evidence type="ECO:0000256" key="1">
    <source>
        <dbReference type="SAM" id="MobiDB-lite"/>
    </source>
</evidence>
<dbReference type="Pfam" id="PF04471">
    <property type="entry name" value="Mrr_cat"/>
    <property type="match status" value="1"/>
</dbReference>
<dbReference type="AlphaFoldDB" id="A0A849HKB2"/>
<dbReference type="InterPro" id="IPR011335">
    <property type="entry name" value="Restrct_endonuc-II-like"/>
</dbReference>
<dbReference type="GO" id="GO:0015666">
    <property type="term" value="F:restriction endodeoxyribonuclease activity"/>
    <property type="evidence" value="ECO:0007669"/>
    <property type="project" value="TreeGrafter"/>
</dbReference>
<dbReference type="GO" id="GO:0003677">
    <property type="term" value="F:DNA binding"/>
    <property type="evidence" value="ECO:0007669"/>
    <property type="project" value="InterPro"/>
</dbReference>
<dbReference type="Proteomes" id="UP000588586">
    <property type="component" value="Unassembled WGS sequence"/>
</dbReference>
<accession>A0A849HKB2</accession>
<organism evidence="3 4">
    <name type="scientific">Knoellia koreensis</name>
    <dbReference type="NCBI Taxonomy" id="2730921"/>
    <lineage>
        <taxon>Bacteria</taxon>
        <taxon>Bacillati</taxon>
        <taxon>Actinomycetota</taxon>
        <taxon>Actinomycetes</taxon>
        <taxon>Micrococcales</taxon>
        <taxon>Intrasporangiaceae</taxon>
        <taxon>Knoellia</taxon>
    </lineage>
</organism>
<name>A0A849HKB2_9MICO</name>
<evidence type="ECO:0000259" key="2">
    <source>
        <dbReference type="Pfam" id="PF04471"/>
    </source>
</evidence>
<feature type="region of interest" description="Disordered" evidence="1">
    <location>
        <begin position="160"/>
        <end position="186"/>
    </location>
</feature>
<dbReference type="SUPFAM" id="SSF52980">
    <property type="entry name" value="Restriction endonuclease-like"/>
    <property type="match status" value="1"/>
</dbReference>
<protein>
    <submittedName>
        <fullName evidence="3">Restriction endonuclease</fullName>
    </submittedName>
</protein>
<sequence>MKRMWGIHNDALGSELVDEGFISIGWEEMPDLRSIGDEMARMKAAVHATYPAAKPAAIPVWAGVLRRFAFEMAEGDLVVAPYKADSTLNFGVVSGPYEHHPNAPRHPHRRRVKWLKTGVARSLFPQAALYEIGSAVTLFQVRKHDTVFRNYLDAATDETFEAESQKQPNATTHATTDDAVADEPNAERIDQHTRDFIARVLLTDLSDREFEEFTADLLRAMGYQARVTPYSQDGGIDVIAHTDPLGIEPPIIKVQCKHTTGTRGRPDVQQLIGTLSQNEAGLYVTLGAFSADAIALERERQNLRLFSGADLTSLTLEHYDALPSRWRSRMPLRRVLVVERDPEAG</sequence>
<reference evidence="3 4" key="1">
    <citation type="submission" date="2020-04" db="EMBL/GenBank/DDBJ databases">
        <title>Knoellia sp. isolate from air conditioner.</title>
        <authorList>
            <person name="Chea S."/>
            <person name="Kim D.-U."/>
        </authorList>
    </citation>
    <scope>NUCLEOTIDE SEQUENCE [LARGE SCALE GENOMIC DNA]</scope>
    <source>
        <strain evidence="3 4">DB2414S</strain>
    </source>
</reference>
<proteinExistence type="predicted"/>
<evidence type="ECO:0000313" key="4">
    <source>
        <dbReference type="Proteomes" id="UP000588586"/>
    </source>
</evidence>
<dbReference type="GO" id="GO:0009307">
    <property type="term" value="P:DNA restriction-modification system"/>
    <property type="evidence" value="ECO:0007669"/>
    <property type="project" value="InterPro"/>
</dbReference>
<gene>
    <name evidence="3" type="ORF">HJG52_17255</name>
</gene>
<keyword evidence="3" id="KW-0378">Hydrolase</keyword>